<organism evidence="3 4">
    <name type="scientific">Paraburkholderia fungorum</name>
    <dbReference type="NCBI Taxonomy" id="134537"/>
    <lineage>
        <taxon>Bacteria</taxon>
        <taxon>Pseudomonadati</taxon>
        <taxon>Pseudomonadota</taxon>
        <taxon>Betaproteobacteria</taxon>
        <taxon>Burkholderiales</taxon>
        <taxon>Burkholderiaceae</taxon>
        <taxon>Paraburkholderia</taxon>
    </lineage>
</organism>
<gene>
    <name evidence="3" type="ORF">SAMN05443245_2671</name>
</gene>
<feature type="region of interest" description="Disordered" evidence="1">
    <location>
        <begin position="51"/>
        <end position="88"/>
    </location>
</feature>
<dbReference type="OrthoDB" id="9030846at2"/>
<protein>
    <submittedName>
        <fullName evidence="3">Uncharacterized protein</fullName>
    </submittedName>
</protein>
<feature type="compositionally biased region" description="Basic and acidic residues" evidence="1">
    <location>
        <begin position="60"/>
        <end position="74"/>
    </location>
</feature>
<feature type="signal peptide" evidence="2">
    <location>
        <begin position="1"/>
        <end position="26"/>
    </location>
</feature>
<evidence type="ECO:0000313" key="4">
    <source>
        <dbReference type="Proteomes" id="UP000183487"/>
    </source>
</evidence>
<keyword evidence="2" id="KW-0732">Signal</keyword>
<dbReference type="RefSeq" id="WP_074765127.1">
    <property type="nucleotide sequence ID" value="NZ_FNKP01000001.1"/>
</dbReference>
<feature type="chain" id="PRO_5010314567" evidence="2">
    <location>
        <begin position="27"/>
        <end position="88"/>
    </location>
</feature>
<name>A0A1H1DJR9_9BURK</name>
<evidence type="ECO:0000313" key="3">
    <source>
        <dbReference type="EMBL" id="SDQ76479.1"/>
    </source>
</evidence>
<accession>A0A1H1DJR9</accession>
<dbReference type="Proteomes" id="UP000183487">
    <property type="component" value="Unassembled WGS sequence"/>
</dbReference>
<proteinExistence type="predicted"/>
<dbReference type="EMBL" id="FNKP01000001">
    <property type="protein sequence ID" value="SDQ76479.1"/>
    <property type="molecule type" value="Genomic_DNA"/>
</dbReference>
<keyword evidence="4" id="KW-1185">Reference proteome</keyword>
<sequence>MKVLLHACAAVATAGVLLGTASVGFAQNSPGVPGGILNDQFRLAEHPQMPFAASAPSDKYQSDKKSAMRKRGDNGDPNGCNLQCPKDE</sequence>
<evidence type="ECO:0000256" key="2">
    <source>
        <dbReference type="SAM" id="SignalP"/>
    </source>
</evidence>
<reference evidence="4" key="1">
    <citation type="submission" date="2016-10" db="EMBL/GenBank/DDBJ databases">
        <authorList>
            <person name="Varghese N."/>
        </authorList>
    </citation>
    <scope>NUCLEOTIDE SEQUENCE [LARGE SCALE GENOMIC DNA]</scope>
    <source>
        <strain evidence="4">GAS106B</strain>
    </source>
</reference>
<evidence type="ECO:0000256" key="1">
    <source>
        <dbReference type="SAM" id="MobiDB-lite"/>
    </source>
</evidence>
<dbReference type="AlphaFoldDB" id="A0A1H1DJR9"/>